<reference evidence="2 3" key="1">
    <citation type="journal article" date="2013" name="BMC Genomics">
        <title>Reconstruction of the lipid metabolism for the microalga Monoraphidium neglectum from its genome sequence reveals characteristics suitable for biofuel production.</title>
        <authorList>
            <person name="Bogen C."/>
            <person name="Al-Dilaimi A."/>
            <person name="Albersmeier A."/>
            <person name="Wichmann J."/>
            <person name="Grundmann M."/>
            <person name="Rupp O."/>
            <person name="Lauersen K.J."/>
            <person name="Blifernez-Klassen O."/>
            <person name="Kalinowski J."/>
            <person name="Goesmann A."/>
            <person name="Mussgnug J.H."/>
            <person name="Kruse O."/>
        </authorList>
    </citation>
    <scope>NUCLEOTIDE SEQUENCE [LARGE SCALE GENOMIC DNA]</scope>
    <source>
        <strain evidence="2 3">SAG 48.87</strain>
    </source>
</reference>
<evidence type="ECO:0000313" key="2">
    <source>
        <dbReference type="EMBL" id="KIY93015.1"/>
    </source>
</evidence>
<evidence type="ECO:0000256" key="1">
    <source>
        <dbReference type="SAM" id="MobiDB-lite"/>
    </source>
</evidence>
<evidence type="ECO:0000313" key="3">
    <source>
        <dbReference type="Proteomes" id="UP000054498"/>
    </source>
</evidence>
<feature type="non-terminal residue" evidence="2">
    <location>
        <position position="136"/>
    </location>
</feature>
<sequence>MIIRCATTYTTLRPRSRGAGAPAIRPPPAQRCAPAPPRAETPSAPPPAPAPAPAPAPTTGAAAGQALSSKRCEPCEASADAEAAMGLRAAFDRSDAERYLAHLQPGWRLAEDEQARLRVRRRLRTKNFVKARPEGR</sequence>
<feature type="region of interest" description="Disordered" evidence="1">
    <location>
        <begin position="1"/>
        <end position="79"/>
    </location>
</feature>
<dbReference type="STRING" id="145388.A0A0D2MCM7"/>
<feature type="compositionally biased region" description="Pro residues" evidence="1">
    <location>
        <begin position="24"/>
        <end position="56"/>
    </location>
</feature>
<gene>
    <name evidence="2" type="ORF">MNEG_14946</name>
</gene>
<dbReference type="EMBL" id="KK105114">
    <property type="protein sequence ID" value="KIY93015.1"/>
    <property type="molecule type" value="Genomic_DNA"/>
</dbReference>
<dbReference type="KEGG" id="mng:MNEG_14946"/>
<dbReference type="OrthoDB" id="277398at2759"/>
<protein>
    <submittedName>
        <fullName evidence="2">Uncharacterized protein</fullName>
    </submittedName>
</protein>
<dbReference type="Proteomes" id="UP000054498">
    <property type="component" value="Unassembled WGS sequence"/>
</dbReference>
<name>A0A0D2MCM7_9CHLO</name>
<dbReference type="AlphaFoldDB" id="A0A0D2MCM7"/>
<dbReference type="GeneID" id="25732558"/>
<proteinExistence type="predicted"/>
<keyword evidence="3" id="KW-1185">Reference proteome</keyword>
<organism evidence="2 3">
    <name type="scientific">Monoraphidium neglectum</name>
    <dbReference type="NCBI Taxonomy" id="145388"/>
    <lineage>
        <taxon>Eukaryota</taxon>
        <taxon>Viridiplantae</taxon>
        <taxon>Chlorophyta</taxon>
        <taxon>core chlorophytes</taxon>
        <taxon>Chlorophyceae</taxon>
        <taxon>CS clade</taxon>
        <taxon>Sphaeropleales</taxon>
        <taxon>Selenastraceae</taxon>
        <taxon>Monoraphidium</taxon>
    </lineage>
</organism>
<dbReference type="RefSeq" id="XP_013892035.1">
    <property type="nucleotide sequence ID" value="XM_014036581.1"/>
</dbReference>
<accession>A0A0D2MCM7</accession>